<evidence type="ECO:0000313" key="1">
    <source>
        <dbReference type="EMBL" id="ARM86343.1"/>
    </source>
</evidence>
<dbReference type="EMBL" id="CP020932">
    <property type="protein sequence ID" value="ARM86343.1"/>
    <property type="molecule type" value="Genomic_DNA"/>
</dbReference>
<geneLocation type="plasmid" evidence="2">
    <name>psmr5</name>
</geneLocation>
<sequence>MYPNGSRALHVLARHIHSMSLLPRCWIPAFQRLYEYWINIVYTITVVYSLIN</sequence>
<reference evidence="1 2" key="1">
    <citation type="submission" date="2017-04" db="EMBL/GenBank/DDBJ databases">
        <title>Genome Sequence of Marinobacter salarius strain SMR5 Isolated from a culture of the Diatom Skeletonema marinoi.</title>
        <authorList>
            <person name="Topel M."/>
            <person name="Pinder M.I.M."/>
            <person name="Johansson O.N."/>
            <person name="Kourtchenko O."/>
            <person name="Godhe A."/>
            <person name="Clarke A.K."/>
        </authorList>
    </citation>
    <scope>NUCLEOTIDE SEQUENCE [LARGE SCALE GENOMIC DNA]</scope>
    <source>
        <strain evidence="1 2">SMR5</strain>
        <plasmid evidence="2">Plasmid psmr5</plasmid>
    </source>
</reference>
<evidence type="ECO:0000313" key="2">
    <source>
        <dbReference type="Proteomes" id="UP000193100"/>
    </source>
</evidence>
<keyword evidence="1" id="KW-0614">Plasmid</keyword>
<dbReference type="AlphaFoldDB" id="A0A1W6KG06"/>
<organism evidence="1 2">
    <name type="scientific">Marinobacter salarius</name>
    <dbReference type="NCBI Taxonomy" id="1420917"/>
    <lineage>
        <taxon>Bacteria</taxon>
        <taxon>Pseudomonadati</taxon>
        <taxon>Pseudomonadota</taxon>
        <taxon>Gammaproteobacteria</taxon>
        <taxon>Pseudomonadales</taxon>
        <taxon>Marinobacteraceae</taxon>
        <taxon>Marinobacter</taxon>
    </lineage>
</organism>
<gene>
    <name evidence="1" type="ORF">MARSALSMR5_04326</name>
</gene>
<proteinExistence type="predicted"/>
<name>A0A1W6KG06_9GAMM</name>
<accession>A0A1W6KG06</accession>
<dbReference type="Proteomes" id="UP000193100">
    <property type="component" value="Plasmid pSMR5"/>
</dbReference>
<protein>
    <submittedName>
        <fullName evidence="1">Uncharacterized protein</fullName>
    </submittedName>
</protein>